<dbReference type="Proteomes" id="UP000308730">
    <property type="component" value="Unassembled WGS sequence"/>
</dbReference>
<evidence type="ECO:0000313" key="2">
    <source>
        <dbReference type="Proteomes" id="UP000308730"/>
    </source>
</evidence>
<dbReference type="EMBL" id="SGPM01000004">
    <property type="protein sequence ID" value="THH33628.1"/>
    <property type="molecule type" value="Genomic_DNA"/>
</dbReference>
<gene>
    <name evidence="1" type="ORF">EUX98_g499</name>
</gene>
<dbReference type="AlphaFoldDB" id="A0A4S4N6L0"/>
<name>A0A4S4N6L0_9APHY</name>
<sequence>MPAFGGWIVVPIAERAAWNHRCDSYPMFAVLDGRGYKDASFVPNVVHFYSGKSLHATPLFTYIINSNSDSDLWTFELREFDDAQDQIPLDYYPTLQSVQYDFLNDTLTGNCTTPVAPGSSITNSTACMIGTYNPNDWLSFNITSNIPLNDTTSGSPVPFTTTTLRTVDRQWSFSNDVPSLILRTVDPLTNTLQREVLRTAVAKATDCTQLKVCLAGTGTTGGLVGAEVLVPLGLVMIRQADYARTCGDPNYEFGLVSYDPFMDSCTGGMDTLRQTIHMLYYSCWTLAIDT</sequence>
<accession>A0A4S4N6L0</accession>
<dbReference type="OrthoDB" id="100006at2759"/>
<protein>
    <submittedName>
        <fullName evidence="1">Uncharacterized protein</fullName>
    </submittedName>
</protein>
<proteinExistence type="predicted"/>
<keyword evidence="2" id="KW-1185">Reference proteome</keyword>
<comment type="caution">
    <text evidence="1">The sequence shown here is derived from an EMBL/GenBank/DDBJ whole genome shotgun (WGS) entry which is preliminary data.</text>
</comment>
<evidence type="ECO:0000313" key="1">
    <source>
        <dbReference type="EMBL" id="THH33628.1"/>
    </source>
</evidence>
<organism evidence="1 2">
    <name type="scientific">Antrodiella citrinella</name>
    <dbReference type="NCBI Taxonomy" id="2447956"/>
    <lineage>
        <taxon>Eukaryota</taxon>
        <taxon>Fungi</taxon>
        <taxon>Dikarya</taxon>
        <taxon>Basidiomycota</taxon>
        <taxon>Agaricomycotina</taxon>
        <taxon>Agaricomycetes</taxon>
        <taxon>Polyporales</taxon>
        <taxon>Steccherinaceae</taxon>
        <taxon>Antrodiella</taxon>
    </lineage>
</organism>
<reference evidence="1 2" key="1">
    <citation type="submission" date="2019-02" db="EMBL/GenBank/DDBJ databases">
        <title>Genome sequencing of the rare red list fungi Antrodiella citrinella (Flaviporus citrinellus).</title>
        <authorList>
            <person name="Buettner E."/>
            <person name="Kellner H."/>
        </authorList>
    </citation>
    <scope>NUCLEOTIDE SEQUENCE [LARGE SCALE GENOMIC DNA]</scope>
    <source>
        <strain evidence="1 2">DSM 108506</strain>
    </source>
</reference>